<evidence type="ECO:0000313" key="2">
    <source>
        <dbReference type="EMBL" id="KAK4285451.1"/>
    </source>
</evidence>
<organism evidence="2 3">
    <name type="scientific">Acacia crassicarpa</name>
    <name type="common">northern wattle</name>
    <dbReference type="NCBI Taxonomy" id="499986"/>
    <lineage>
        <taxon>Eukaryota</taxon>
        <taxon>Viridiplantae</taxon>
        <taxon>Streptophyta</taxon>
        <taxon>Embryophyta</taxon>
        <taxon>Tracheophyta</taxon>
        <taxon>Spermatophyta</taxon>
        <taxon>Magnoliopsida</taxon>
        <taxon>eudicotyledons</taxon>
        <taxon>Gunneridae</taxon>
        <taxon>Pentapetalae</taxon>
        <taxon>rosids</taxon>
        <taxon>fabids</taxon>
        <taxon>Fabales</taxon>
        <taxon>Fabaceae</taxon>
        <taxon>Caesalpinioideae</taxon>
        <taxon>mimosoid clade</taxon>
        <taxon>Acacieae</taxon>
        <taxon>Acacia</taxon>
    </lineage>
</organism>
<keyword evidence="1" id="KW-0175">Coiled coil</keyword>
<evidence type="ECO:0008006" key="4">
    <source>
        <dbReference type="Google" id="ProtNLM"/>
    </source>
</evidence>
<gene>
    <name evidence="2" type="ORF">QN277_002146</name>
</gene>
<evidence type="ECO:0000313" key="3">
    <source>
        <dbReference type="Proteomes" id="UP001293593"/>
    </source>
</evidence>
<accession>A0AAE1NB38</accession>
<dbReference type="PANTHER" id="PTHR31509">
    <property type="entry name" value="BPS1-LIKE PROTEIN"/>
    <property type="match status" value="1"/>
</dbReference>
<protein>
    <recommendedName>
        <fullName evidence="4">BPS1-like protein</fullName>
    </recommendedName>
</protein>
<evidence type="ECO:0000256" key="1">
    <source>
        <dbReference type="SAM" id="Coils"/>
    </source>
</evidence>
<reference evidence="2" key="1">
    <citation type="submission" date="2023-10" db="EMBL/GenBank/DDBJ databases">
        <title>Chromosome-level genome of the transformable northern wattle, Acacia crassicarpa.</title>
        <authorList>
            <person name="Massaro I."/>
            <person name="Sinha N.R."/>
            <person name="Poethig S."/>
            <person name="Leichty A.R."/>
        </authorList>
    </citation>
    <scope>NUCLEOTIDE SEQUENCE</scope>
    <source>
        <strain evidence="2">Acra3RX</strain>
        <tissue evidence="2">Leaf</tissue>
    </source>
</reference>
<name>A0AAE1NB38_9FABA</name>
<sequence length="321" mass="35390">MTLLLQKFAKFHKQTPLRHDSEEEQALSASLKDFRSQITKSVAQLGFSLGNPSPQNLSLSWINKCFGLLPVAHKAFANLVVDIDYPISKWSSDSVEGYLNHCLGLLELFNVISSSLSYIGQSRLSLSFGLVKYKKSAASAKNHLKGIEIGCGKKDKFTPNLEGGFCSGSEKSKDFSGKERVLGEAIRELRTIGFWVCGIVLSGVAGDAGSYMEIRKKSRGFPGSHSVLQPLDSKIGEKLPILKEVKEINDAVGDLLATSESGDAVKDDSATELQKKVDSFQKGLDDLSKEVDDMFNKIMTQRNELIDCFRFRDRSPRKSVV</sequence>
<dbReference type="EMBL" id="JAWXYG010000001">
    <property type="protein sequence ID" value="KAK4285451.1"/>
    <property type="molecule type" value="Genomic_DNA"/>
</dbReference>
<dbReference type="Proteomes" id="UP001293593">
    <property type="component" value="Unassembled WGS sequence"/>
</dbReference>
<comment type="caution">
    <text evidence="2">The sequence shown here is derived from an EMBL/GenBank/DDBJ whole genome shotgun (WGS) entry which is preliminary data.</text>
</comment>
<proteinExistence type="predicted"/>
<feature type="coiled-coil region" evidence="1">
    <location>
        <begin position="270"/>
        <end position="304"/>
    </location>
</feature>
<keyword evidence="3" id="KW-1185">Reference proteome</keyword>
<dbReference type="AlphaFoldDB" id="A0AAE1NB38"/>